<comment type="function">
    <text evidence="5">Part of the ABC transporter complex HmuTUV involved in hemin import. Responsible for energy coupling to the transport system.</text>
</comment>
<dbReference type="InterPro" id="IPR017871">
    <property type="entry name" value="ABC_transporter-like_CS"/>
</dbReference>
<evidence type="ECO:0000256" key="3">
    <source>
        <dbReference type="ARBA" id="ARBA00022840"/>
    </source>
</evidence>
<reference evidence="7" key="1">
    <citation type="submission" date="2021-06" db="EMBL/GenBank/DDBJ databases">
        <title>Elioraea tepida, sp. nov., a moderately thermophilic aerobic anoxygenic phototrophic bacterium isolated from an alkaline siliceous hot spring mat community in Yellowstone National Park, WY, USA.</title>
        <authorList>
            <person name="Saini M.K."/>
            <person name="Yoshida S."/>
            <person name="Sebastian A."/>
            <person name="Hirose S."/>
            <person name="Hara E."/>
            <person name="Tamaki H."/>
            <person name="Soulier N.T."/>
            <person name="Albert I."/>
            <person name="Hanada S."/>
            <person name="Bryant D.A."/>
            <person name="Tank M."/>
        </authorList>
    </citation>
    <scope>NUCLEOTIDE SEQUENCE</scope>
    <source>
        <strain evidence="7">MS-P2</strain>
    </source>
</reference>
<evidence type="ECO:0000259" key="6">
    <source>
        <dbReference type="PROSITE" id="PS50893"/>
    </source>
</evidence>
<dbReference type="SMART" id="SM00382">
    <property type="entry name" value="AAA"/>
    <property type="match status" value="1"/>
</dbReference>
<accession>A0A975U3T4</accession>
<keyword evidence="4" id="KW-1278">Translocase</keyword>
<name>A0A975U3T4_9PROT</name>
<dbReference type="Pfam" id="PF00005">
    <property type="entry name" value="ABC_tran"/>
    <property type="match status" value="1"/>
</dbReference>
<dbReference type="KEGG" id="elio:KO353_04360"/>
<dbReference type="PANTHER" id="PTHR42794">
    <property type="entry name" value="HEMIN IMPORT ATP-BINDING PROTEIN HMUV"/>
    <property type="match status" value="1"/>
</dbReference>
<evidence type="ECO:0000313" key="8">
    <source>
        <dbReference type="Proteomes" id="UP000694001"/>
    </source>
</evidence>
<dbReference type="PROSITE" id="PS50893">
    <property type="entry name" value="ABC_TRANSPORTER_2"/>
    <property type="match status" value="1"/>
</dbReference>
<evidence type="ECO:0000256" key="5">
    <source>
        <dbReference type="ARBA" id="ARBA00037066"/>
    </source>
</evidence>
<keyword evidence="2" id="KW-0547">Nucleotide-binding</keyword>
<keyword evidence="3 7" id="KW-0067">ATP-binding</keyword>
<dbReference type="PROSITE" id="PS00211">
    <property type="entry name" value="ABC_TRANSPORTER_1"/>
    <property type="match status" value="1"/>
</dbReference>
<dbReference type="PANTHER" id="PTHR42794:SF1">
    <property type="entry name" value="HEMIN IMPORT ATP-BINDING PROTEIN HMUV"/>
    <property type="match status" value="1"/>
</dbReference>
<dbReference type="AlphaFoldDB" id="A0A975U3T4"/>
<keyword evidence="8" id="KW-1185">Reference proteome</keyword>
<dbReference type="Proteomes" id="UP000694001">
    <property type="component" value="Chromosome"/>
</dbReference>
<feature type="domain" description="ABC transporter" evidence="6">
    <location>
        <begin position="2"/>
        <end position="230"/>
    </location>
</feature>
<sequence length="241" mass="25499">MIAARDLVVRRGERRVLDDVSLILERGMLTALAGPNGAGKTTLLSVLAGLLVPDAGGVSLEGVPLARLDRRERARRVAWLEQGARAAWGMTVREVAALGRLPHGDRGEAEVAAALAACGLEALAERRVDTLSGGEARRAMLARALATGEDALLLDEPAADLDPAQSFALMRLLRREAERGRVVAVVLHDLGLAARFADRIVLLAAGRIAADGPPEEVMTPEHAGRVFGVRIGTDAMPRVLP</sequence>
<evidence type="ECO:0000256" key="1">
    <source>
        <dbReference type="ARBA" id="ARBA00022448"/>
    </source>
</evidence>
<keyword evidence="1" id="KW-0813">Transport</keyword>
<protein>
    <submittedName>
        <fullName evidence="7">ABC transporter ATP-binding protein</fullName>
    </submittedName>
</protein>
<organism evidence="7 8">
    <name type="scientific">Elioraea tepida</name>
    <dbReference type="NCBI Taxonomy" id="2843330"/>
    <lineage>
        <taxon>Bacteria</taxon>
        <taxon>Pseudomonadati</taxon>
        <taxon>Pseudomonadota</taxon>
        <taxon>Alphaproteobacteria</taxon>
        <taxon>Acetobacterales</taxon>
        <taxon>Elioraeaceae</taxon>
        <taxon>Elioraea</taxon>
    </lineage>
</organism>
<evidence type="ECO:0000313" key="7">
    <source>
        <dbReference type="EMBL" id="QXM25467.1"/>
    </source>
</evidence>
<dbReference type="InterPro" id="IPR003439">
    <property type="entry name" value="ABC_transporter-like_ATP-bd"/>
</dbReference>
<dbReference type="InterPro" id="IPR003593">
    <property type="entry name" value="AAA+_ATPase"/>
</dbReference>
<evidence type="ECO:0000256" key="2">
    <source>
        <dbReference type="ARBA" id="ARBA00022741"/>
    </source>
</evidence>
<dbReference type="EMBL" id="CP076448">
    <property type="protein sequence ID" value="QXM25467.1"/>
    <property type="molecule type" value="Genomic_DNA"/>
</dbReference>
<dbReference type="GO" id="GO:0016887">
    <property type="term" value="F:ATP hydrolysis activity"/>
    <property type="evidence" value="ECO:0007669"/>
    <property type="project" value="InterPro"/>
</dbReference>
<dbReference type="GO" id="GO:0005524">
    <property type="term" value="F:ATP binding"/>
    <property type="evidence" value="ECO:0007669"/>
    <property type="project" value="UniProtKB-KW"/>
</dbReference>
<evidence type="ECO:0000256" key="4">
    <source>
        <dbReference type="ARBA" id="ARBA00022967"/>
    </source>
</evidence>
<proteinExistence type="predicted"/>
<gene>
    <name evidence="7" type="ORF">KO353_04360</name>
</gene>
<dbReference type="CDD" id="cd03214">
    <property type="entry name" value="ABC_Iron-Siderophores_B12_Hemin"/>
    <property type="match status" value="1"/>
</dbReference>